<dbReference type="GO" id="GO:0004134">
    <property type="term" value="F:4-alpha-glucanotransferase activity"/>
    <property type="evidence" value="ECO:0007669"/>
    <property type="project" value="UniProtKB-EC"/>
</dbReference>
<comment type="caution">
    <text evidence="11">The sequence shown here is derived from an EMBL/GenBank/DDBJ whole genome shotgun (WGS) entry which is preliminary data.</text>
</comment>
<dbReference type="PANTHER" id="PTHR32438:SF5">
    <property type="entry name" value="4-ALPHA-GLUCANOTRANSFERASE DPE1, CHLOROPLASTIC_AMYLOPLASTIC"/>
    <property type="match status" value="1"/>
</dbReference>
<sequence>MTARLNGRCAGVLLHPTSLGSTPGCGGFGQAAAAWISAMARHGLGAWQVLPLAHPDPLGSPYNAPSASAISPRFLDGETLHTAGLIAEDTLHQLPGAHPSAGPRFDAAVADARSTHLGRALLQRYRQGLIRGTQAEDFATWRRDQGAWLEDHCLYLVIKGFQKGRPWWQWSRPLAQRHPDALARIRRVAADAIDQEALLQWQLDRQWGDLLRQAQHKGVTIIGDMPFYVAHDSSDVWGHTHLFSVYGDGSLREQSGVPPDYFSATGQLWGTPTFAWRRHRQEGFRWWRERIRRQLRLAHVLRIDHFRALESYWAVPGLDKDARGGCWRQSPGAAMLRHWREVFQDLPLIAEDLGVITPAVESLRDDFHLPGMKILQFAFDGHPNNPYLPHTYSSDNDVVFTGTHDNATSVGWWASLKAEDRQRVETYLGYPVTAPGWQLLRLALMSRAALVMTPLQDLMGLGDEARMNRPGTTTGNWRWRIPVPLEQLDGHLHGYGAMAALYGRGSCATAP</sequence>
<evidence type="ECO:0000256" key="6">
    <source>
        <dbReference type="ARBA" id="ARBA00022679"/>
    </source>
</evidence>
<comment type="catalytic activity">
    <reaction evidence="1 10">
        <text>Transfers a segment of a (1-&gt;4)-alpha-D-glucan to a new position in an acceptor, which may be glucose or a (1-&gt;4)-alpha-D-glucan.</text>
        <dbReference type="EC" id="2.4.1.25"/>
    </reaction>
</comment>
<evidence type="ECO:0000256" key="3">
    <source>
        <dbReference type="ARBA" id="ARBA00012560"/>
    </source>
</evidence>
<keyword evidence="5 10" id="KW-0328">Glycosyltransferase</keyword>
<evidence type="ECO:0000256" key="5">
    <source>
        <dbReference type="ARBA" id="ARBA00022676"/>
    </source>
</evidence>
<comment type="similarity">
    <text evidence="2 10">Belongs to the disproportionating enzyme family.</text>
</comment>
<evidence type="ECO:0000313" key="12">
    <source>
        <dbReference type="Proteomes" id="UP000035067"/>
    </source>
</evidence>
<dbReference type="NCBIfam" id="NF011080">
    <property type="entry name" value="PRK14508.1-3"/>
    <property type="match status" value="1"/>
</dbReference>
<gene>
    <name evidence="11" type="ORF">TE42_03255</name>
</gene>
<reference evidence="11 12" key="1">
    <citation type="submission" date="2015-01" db="EMBL/GenBank/DDBJ databases">
        <title>Lifestyle Evolution in Cyanobacterial Symbionts of Sponges.</title>
        <authorList>
            <person name="Burgsdorf I."/>
            <person name="Slaby B.M."/>
            <person name="Handley K.M."/>
            <person name="Haber M."/>
            <person name="Blom J."/>
            <person name="Marshall C.W."/>
            <person name="Gilbert J.A."/>
            <person name="Hentschel U."/>
            <person name="Steindler L."/>
        </authorList>
    </citation>
    <scope>NUCLEOTIDE SEQUENCE [LARGE SCALE GENOMIC DNA]</scope>
    <source>
        <strain evidence="11">SP3</strain>
    </source>
</reference>
<protein>
    <recommendedName>
        <fullName evidence="4 10">4-alpha-glucanotransferase</fullName>
        <ecNumber evidence="3 10">2.4.1.25</ecNumber>
    </recommendedName>
    <alternativeName>
        <fullName evidence="8 10">Amylomaltase</fullName>
    </alternativeName>
    <alternativeName>
        <fullName evidence="9 10">Disproportionating enzyme</fullName>
    </alternativeName>
</protein>
<dbReference type="InterPro" id="IPR003385">
    <property type="entry name" value="Glyco_hydro_77"/>
</dbReference>
<evidence type="ECO:0000256" key="4">
    <source>
        <dbReference type="ARBA" id="ARBA00020295"/>
    </source>
</evidence>
<dbReference type="PATRIC" id="fig|1604020.3.peg.2399"/>
<dbReference type="Gene3D" id="3.20.20.80">
    <property type="entry name" value="Glycosidases"/>
    <property type="match status" value="1"/>
</dbReference>
<dbReference type="PANTHER" id="PTHR32438">
    <property type="entry name" value="4-ALPHA-GLUCANOTRANSFERASE DPE1, CHLOROPLASTIC/AMYLOPLASTIC"/>
    <property type="match status" value="1"/>
</dbReference>
<evidence type="ECO:0000256" key="9">
    <source>
        <dbReference type="ARBA" id="ARBA00031501"/>
    </source>
</evidence>
<accession>A0A0G2IWQ2</accession>
<dbReference type="InterPro" id="IPR017853">
    <property type="entry name" value="GH"/>
</dbReference>
<evidence type="ECO:0000256" key="2">
    <source>
        <dbReference type="ARBA" id="ARBA00005684"/>
    </source>
</evidence>
<dbReference type="GO" id="GO:0005975">
    <property type="term" value="P:carbohydrate metabolic process"/>
    <property type="evidence" value="ECO:0007669"/>
    <property type="project" value="InterPro"/>
</dbReference>
<keyword evidence="7 10" id="KW-0119">Carbohydrate metabolism</keyword>
<dbReference type="NCBIfam" id="NF011079">
    <property type="entry name" value="PRK14508.1-2"/>
    <property type="match status" value="1"/>
</dbReference>
<keyword evidence="6 10" id="KW-0808">Transferase</keyword>
<proteinExistence type="inferred from homology"/>
<evidence type="ECO:0000256" key="8">
    <source>
        <dbReference type="ARBA" id="ARBA00031423"/>
    </source>
</evidence>
<evidence type="ECO:0000256" key="10">
    <source>
        <dbReference type="RuleBase" id="RU361207"/>
    </source>
</evidence>
<dbReference type="NCBIfam" id="TIGR00217">
    <property type="entry name" value="malQ"/>
    <property type="match status" value="1"/>
</dbReference>
<evidence type="ECO:0000256" key="7">
    <source>
        <dbReference type="ARBA" id="ARBA00023277"/>
    </source>
</evidence>
<evidence type="ECO:0000313" key="11">
    <source>
        <dbReference type="EMBL" id="KKZ12765.1"/>
    </source>
</evidence>
<dbReference type="EMBL" id="JXQG01000012">
    <property type="protein sequence ID" value="KKZ12765.1"/>
    <property type="molecule type" value="Genomic_DNA"/>
</dbReference>
<dbReference type="EC" id="2.4.1.25" evidence="3 10"/>
<evidence type="ECO:0000256" key="1">
    <source>
        <dbReference type="ARBA" id="ARBA00000439"/>
    </source>
</evidence>
<dbReference type="Pfam" id="PF02446">
    <property type="entry name" value="Glyco_hydro_77"/>
    <property type="match status" value="1"/>
</dbReference>
<name>A0A0G2IWQ2_9SYNE</name>
<dbReference type="Proteomes" id="UP000035067">
    <property type="component" value="Unassembled WGS sequence"/>
</dbReference>
<dbReference type="SUPFAM" id="SSF51445">
    <property type="entry name" value="(Trans)glycosidases"/>
    <property type="match status" value="1"/>
</dbReference>
<organism evidence="11 12">
    <name type="scientific">Candidatus Synechococcus spongiarum SP3</name>
    <dbReference type="NCBI Taxonomy" id="1604020"/>
    <lineage>
        <taxon>Bacteria</taxon>
        <taxon>Bacillati</taxon>
        <taxon>Cyanobacteriota</taxon>
        <taxon>Cyanophyceae</taxon>
        <taxon>Synechococcales</taxon>
        <taxon>Synechococcaceae</taxon>
        <taxon>Synechococcus</taxon>
    </lineage>
</organism>
<dbReference type="AlphaFoldDB" id="A0A0G2IWQ2"/>